<sequence>MSEYIVTLLPVYMESSGEYLGSVRLRKFQKDLVDVKDGIVLLSAPTGSGKTVTLLTDPDRRVAIGLYPNNELLCSQIAGLHSFINNYLEMKPDKTSLLEYCVKGYVEIDYSPLNIYVSDKPVDFFGRKIKEIGIAGFSGEVVKAVANKGKLNELIRVSDELGKMIEKNEDKYVIVLATPDTFFLLVLYAYSNFDAVGRLLHYIITYGNEVFSFEDLDELMRKIGLIREKLANVARVLLPVRESTIFIDEYHLYGFYELSSFTALLYLLKHVHGWEGRLVLSSATPNFVFQEKIGEKLGMNVKQINGLNQVKETGDGDELVRGPTNIVFMDVKTKGRNRVSKLYMSSELAYDLLNREFFKKQFKKCLKSGKRIMVMLEKVSHAELFTEKFYSIYGVKPKCAYSMFREDICSENEDWNIIVGTGAKIGQGVEYPGVIFGVVARIESTDFLQSISRVGRKYPGESIVLVPLDTELLKELDNVEIFSRGKVSYVELAKWVENDGRPYMKKKPSGFENIYSTFISIRERLVKLVGLALHYRVSGAYMEEYMKQLKQISGGLENIFIHSSPDNLYTLLMFRATGPSVHYCRELKGELKCFDRGEDLGTIIRNYDISSRDGRLVIKGFGRGEINVECENIQALVDLVNLLKQDGKRLLIDWYTLKNIYKCSLRVEVNDGAVELLTSVETELEDQLFLIPEIMNDEFAEYIYRTGRGLRVKLNKGSLILLYI</sequence>
<accession>A0A7J3PL71</accession>
<dbReference type="EMBL" id="DTAN01000112">
    <property type="protein sequence ID" value="HGU65145.1"/>
    <property type="molecule type" value="Genomic_DNA"/>
</dbReference>
<gene>
    <name evidence="1" type="ORF">ENT92_02895</name>
</gene>
<evidence type="ECO:0000313" key="1">
    <source>
        <dbReference type="EMBL" id="HGU65145.1"/>
    </source>
</evidence>
<protein>
    <recommendedName>
        <fullName evidence="2">DEAD/DEAH box helicase</fullName>
    </recommendedName>
</protein>
<dbReference type="InterPro" id="IPR027417">
    <property type="entry name" value="P-loop_NTPase"/>
</dbReference>
<reference evidence="1" key="1">
    <citation type="journal article" date="2020" name="mSystems">
        <title>Genome- and Community-Level Interaction Insights into Carbon Utilization and Element Cycling Functions of Hydrothermarchaeota in Hydrothermal Sediment.</title>
        <authorList>
            <person name="Zhou Z."/>
            <person name="Liu Y."/>
            <person name="Xu W."/>
            <person name="Pan J."/>
            <person name="Luo Z.H."/>
            <person name="Li M."/>
        </authorList>
    </citation>
    <scope>NUCLEOTIDE SEQUENCE [LARGE SCALE GENOMIC DNA]</scope>
    <source>
        <strain evidence="1">SpSt-622</strain>
    </source>
</reference>
<name>A0A7J3PL71_STAMA</name>
<dbReference type="SUPFAM" id="SSF52540">
    <property type="entry name" value="P-loop containing nucleoside triphosphate hydrolases"/>
    <property type="match status" value="1"/>
</dbReference>
<proteinExistence type="predicted"/>
<evidence type="ECO:0008006" key="2">
    <source>
        <dbReference type="Google" id="ProtNLM"/>
    </source>
</evidence>
<dbReference type="Gene3D" id="3.40.50.300">
    <property type="entry name" value="P-loop containing nucleotide triphosphate hydrolases"/>
    <property type="match status" value="1"/>
</dbReference>
<organism evidence="1">
    <name type="scientific">Staphylothermus marinus</name>
    <dbReference type="NCBI Taxonomy" id="2280"/>
    <lineage>
        <taxon>Archaea</taxon>
        <taxon>Thermoproteota</taxon>
        <taxon>Thermoprotei</taxon>
        <taxon>Desulfurococcales</taxon>
        <taxon>Desulfurococcaceae</taxon>
        <taxon>Staphylothermus</taxon>
    </lineage>
</organism>
<dbReference type="AlphaFoldDB" id="A0A7J3PL71"/>
<comment type="caution">
    <text evidence="1">The sequence shown here is derived from an EMBL/GenBank/DDBJ whole genome shotgun (WGS) entry which is preliminary data.</text>
</comment>